<feature type="compositionally biased region" description="Basic and acidic residues" evidence="6">
    <location>
        <begin position="1"/>
        <end position="12"/>
    </location>
</feature>
<feature type="domain" description="NADH:ubiquinone oxidoreductase 30kDa subunit" evidence="7">
    <location>
        <begin position="63"/>
        <end position="178"/>
    </location>
</feature>
<proteinExistence type="inferred from homology"/>
<dbReference type="Proteomes" id="UP000244338">
    <property type="component" value="Unassembled WGS sequence"/>
</dbReference>
<comment type="function">
    <text evidence="3">NDH-1 shuttles electrons from NADH, via FMN and iron-sulfur (Fe-S) centers, to quinones in the respiratory chain. The immediate electron acceptor for the enzyme in this species is believed to be a menaquinone. Couples the redox reaction to proton translocation (for every two electrons transferred, four hydrogen ions are translocated across the cytoplasmic membrane), and thus conserves the redox energy in a proton gradient.</text>
</comment>
<dbReference type="GO" id="GO:0005886">
    <property type="term" value="C:plasma membrane"/>
    <property type="evidence" value="ECO:0007669"/>
    <property type="project" value="UniProtKB-SubCell"/>
</dbReference>
<reference evidence="9" key="1">
    <citation type="journal article" date="2018" name="Sci. Rep.">
        <title>Lignite coal burning seam in the remote Altai Mountains harbors a hydrogen-driven thermophilic microbial community.</title>
        <authorList>
            <person name="Kadnikov V.V."/>
            <person name="Mardanov A.V."/>
            <person name="Ivasenko D.A."/>
            <person name="Antsiferov D.V."/>
            <person name="Beletsky A.V."/>
            <person name="Karnachuk O.V."/>
            <person name="Ravin N.V."/>
        </authorList>
    </citation>
    <scope>NUCLEOTIDE SEQUENCE [LARGE SCALE GENOMIC DNA]</scope>
</reference>
<dbReference type="EMBL" id="PEBX01000007">
    <property type="protein sequence ID" value="PTQ57396.1"/>
    <property type="molecule type" value="Genomic_DNA"/>
</dbReference>
<gene>
    <name evidence="3" type="primary">nuoC</name>
    <name evidence="8" type="ORF">BSOLF_1551</name>
</gene>
<evidence type="ECO:0000256" key="1">
    <source>
        <dbReference type="ARBA" id="ARBA00007569"/>
    </source>
</evidence>
<comment type="subunit">
    <text evidence="3">NDH-1 is composed of 14 different subunits. Subunits NuoB, C, D, E, F, and G constitute the peripheral sector of the complex.</text>
</comment>
<sequence>MTEEKKRPEEHSASLANQMPEDPRLTEAKRYCEEIVTLLKETFGETVIVDASVQKNMYYAPMLTVQSEKIADVARFLRDDPRTRFDFLNDLHGIDMKETLDVFYFLQSFTTGRFLALKVRAHRDAPHVPSVTSVWPTADWQEREAYDLLGIIFDGHPNLKRILLPEDWEGHPLRKDYVQYDEGV</sequence>
<accession>A0A2R6Y3Y3</accession>
<dbReference type="InterPro" id="IPR037232">
    <property type="entry name" value="NADH_quin_OxRdtase_su_C/D-like"/>
</dbReference>
<evidence type="ECO:0000256" key="5">
    <source>
        <dbReference type="RuleBase" id="RU003582"/>
    </source>
</evidence>
<name>A0A2R6Y3Y3_9BACL</name>
<dbReference type="InterPro" id="IPR020396">
    <property type="entry name" value="NADH_UbQ_OxRdtase_CS"/>
</dbReference>
<dbReference type="PANTHER" id="PTHR10884">
    <property type="entry name" value="NADH DEHYDROGENASE UBIQUINONE IRON-SULFUR PROTEIN 3"/>
    <property type="match status" value="1"/>
</dbReference>
<feature type="region of interest" description="Disordered" evidence="6">
    <location>
        <begin position="1"/>
        <end position="22"/>
    </location>
</feature>
<dbReference type="InterPro" id="IPR010218">
    <property type="entry name" value="NADH_DH_suC"/>
</dbReference>
<dbReference type="PROSITE" id="PS00542">
    <property type="entry name" value="COMPLEX1_30K"/>
    <property type="match status" value="1"/>
</dbReference>
<evidence type="ECO:0000313" key="8">
    <source>
        <dbReference type="EMBL" id="PTQ57396.1"/>
    </source>
</evidence>
<comment type="subcellular location">
    <subcellularLocation>
        <location evidence="3">Cell membrane</location>
        <topology evidence="3">Peripheral membrane protein</topology>
        <orientation evidence="3">Cytoplasmic side</orientation>
    </subcellularLocation>
</comment>
<keyword evidence="2 3" id="KW-0813">Transport</keyword>
<dbReference type="GO" id="GO:0050136">
    <property type="term" value="F:NADH dehydrogenase (quinone) (non-electrogenic) activity"/>
    <property type="evidence" value="ECO:0007669"/>
    <property type="project" value="UniProtKB-UniRule"/>
</dbReference>
<evidence type="ECO:0000313" key="9">
    <source>
        <dbReference type="Proteomes" id="UP000244338"/>
    </source>
</evidence>
<comment type="similarity">
    <text evidence="1 3 4">Belongs to the complex I 30 kDa subunit family.</text>
</comment>
<dbReference type="Gene3D" id="3.30.460.80">
    <property type="entry name" value="NADH:ubiquinone oxidoreductase, 30kDa subunit"/>
    <property type="match status" value="1"/>
</dbReference>
<dbReference type="NCBIfam" id="TIGR01961">
    <property type="entry name" value="NuoC_fam"/>
    <property type="match status" value="1"/>
</dbReference>
<dbReference type="InterPro" id="IPR001268">
    <property type="entry name" value="NADH_UbQ_OxRdtase_30kDa_su"/>
</dbReference>
<dbReference type="HAMAP" id="MF_01357">
    <property type="entry name" value="NDH1_NuoC"/>
    <property type="match status" value="1"/>
</dbReference>
<evidence type="ECO:0000256" key="6">
    <source>
        <dbReference type="SAM" id="MobiDB-lite"/>
    </source>
</evidence>
<comment type="catalytic activity">
    <reaction evidence="3 5">
        <text>a quinone + NADH + 5 H(+)(in) = a quinol + NAD(+) + 4 H(+)(out)</text>
        <dbReference type="Rhea" id="RHEA:57888"/>
        <dbReference type="ChEBI" id="CHEBI:15378"/>
        <dbReference type="ChEBI" id="CHEBI:24646"/>
        <dbReference type="ChEBI" id="CHEBI:57540"/>
        <dbReference type="ChEBI" id="CHEBI:57945"/>
        <dbReference type="ChEBI" id="CHEBI:132124"/>
    </reaction>
</comment>
<keyword evidence="3 4" id="KW-0520">NAD</keyword>
<keyword evidence="3 4" id="KW-1278">Translocase</keyword>
<organism evidence="8 9">
    <name type="scientific">Candidatus Carbonibacillus altaicus</name>
    <dbReference type="NCBI Taxonomy" id="2163959"/>
    <lineage>
        <taxon>Bacteria</taxon>
        <taxon>Bacillati</taxon>
        <taxon>Bacillota</taxon>
        <taxon>Bacilli</taxon>
        <taxon>Bacillales</taxon>
        <taxon>Candidatus Carbonibacillus</taxon>
    </lineage>
</organism>
<dbReference type="AlphaFoldDB" id="A0A2R6Y3Y3"/>
<evidence type="ECO:0000256" key="4">
    <source>
        <dbReference type="RuleBase" id="RU003456"/>
    </source>
</evidence>
<keyword evidence="8" id="KW-0830">Ubiquinone</keyword>
<dbReference type="PANTHER" id="PTHR10884:SF14">
    <property type="entry name" value="NADH DEHYDROGENASE [UBIQUINONE] IRON-SULFUR PROTEIN 3, MITOCHONDRIAL"/>
    <property type="match status" value="1"/>
</dbReference>
<dbReference type="Pfam" id="PF00329">
    <property type="entry name" value="Complex1_30kDa"/>
    <property type="match status" value="1"/>
</dbReference>
<keyword evidence="3" id="KW-1003">Cell membrane</keyword>
<keyword evidence="3" id="KW-0472">Membrane</keyword>
<evidence type="ECO:0000256" key="2">
    <source>
        <dbReference type="ARBA" id="ARBA00022448"/>
    </source>
</evidence>
<evidence type="ECO:0000256" key="3">
    <source>
        <dbReference type="HAMAP-Rule" id="MF_01357"/>
    </source>
</evidence>
<dbReference type="EC" id="7.1.1.-" evidence="3"/>
<comment type="caution">
    <text evidence="8">The sequence shown here is derived from an EMBL/GenBank/DDBJ whole genome shotgun (WGS) entry which is preliminary data.</text>
</comment>
<dbReference type="GO" id="GO:0008137">
    <property type="term" value="F:NADH dehydrogenase (ubiquinone) activity"/>
    <property type="evidence" value="ECO:0007669"/>
    <property type="project" value="InterPro"/>
</dbReference>
<dbReference type="SUPFAM" id="SSF143243">
    <property type="entry name" value="Nqo5-like"/>
    <property type="match status" value="1"/>
</dbReference>
<keyword evidence="3 5" id="KW-0874">Quinone</keyword>
<protein>
    <recommendedName>
        <fullName evidence="3">NADH-quinone oxidoreductase subunit C</fullName>
        <ecNumber evidence="3">7.1.1.-</ecNumber>
    </recommendedName>
    <alternativeName>
        <fullName evidence="3">NADH dehydrogenase I subunit C</fullName>
    </alternativeName>
    <alternativeName>
        <fullName evidence="3">NDH-1 subunit C</fullName>
    </alternativeName>
</protein>
<dbReference type="GO" id="GO:0048038">
    <property type="term" value="F:quinone binding"/>
    <property type="evidence" value="ECO:0007669"/>
    <property type="project" value="UniProtKB-KW"/>
</dbReference>
<evidence type="ECO:0000259" key="7">
    <source>
        <dbReference type="Pfam" id="PF00329"/>
    </source>
</evidence>